<dbReference type="AlphaFoldDB" id="A0AAV2T7N0"/>
<evidence type="ECO:0000313" key="1">
    <source>
        <dbReference type="EMBL" id="CAL5132271.1"/>
    </source>
</evidence>
<organism evidence="1 2">
    <name type="scientific">Calicophoron daubneyi</name>
    <name type="common">Rumen fluke</name>
    <name type="synonym">Paramphistomum daubneyi</name>
    <dbReference type="NCBI Taxonomy" id="300641"/>
    <lineage>
        <taxon>Eukaryota</taxon>
        <taxon>Metazoa</taxon>
        <taxon>Spiralia</taxon>
        <taxon>Lophotrochozoa</taxon>
        <taxon>Platyhelminthes</taxon>
        <taxon>Trematoda</taxon>
        <taxon>Digenea</taxon>
        <taxon>Plagiorchiida</taxon>
        <taxon>Pronocephalata</taxon>
        <taxon>Paramphistomoidea</taxon>
        <taxon>Paramphistomidae</taxon>
        <taxon>Calicophoron</taxon>
    </lineage>
</organism>
<protein>
    <recommendedName>
        <fullName evidence="3">Peptidase A1 domain-containing protein</fullName>
    </recommendedName>
</protein>
<evidence type="ECO:0008006" key="3">
    <source>
        <dbReference type="Google" id="ProtNLM"/>
    </source>
</evidence>
<accession>A0AAV2T7N0</accession>
<dbReference type="Proteomes" id="UP001497525">
    <property type="component" value="Unassembled WGS sequence"/>
</dbReference>
<comment type="caution">
    <text evidence="1">The sequence shown here is derived from an EMBL/GenBank/DDBJ whole genome shotgun (WGS) entry which is preliminary data.</text>
</comment>
<dbReference type="EMBL" id="CAXLJL010000123">
    <property type="protein sequence ID" value="CAL5132271.1"/>
    <property type="molecule type" value="Genomic_DNA"/>
</dbReference>
<gene>
    <name evidence="1" type="ORF">CDAUBV1_LOCUS5111</name>
</gene>
<proteinExistence type="predicted"/>
<sequence>MNFLTLGGTSTSSTYYSAAIQADFSTPIFATYPLMLTKGFGSAVLPSIHNIQFQGDDAGHVLSQHNPSGPAGLDGLYRKALEECAQSVALPLTLSLTGFIQEARPAEYALALCPSNPLRLPEGLSGSGARFLLSIPFANQPSKNPCSSALYVDDSKFWLVGSGSVIFKGTL</sequence>
<name>A0AAV2T7N0_CALDB</name>
<evidence type="ECO:0000313" key="2">
    <source>
        <dbReference type="Proteomes" id="UP001497525"/>
    </source>
</evidence>
<reference evidence="1" key="1">
    <citation type="submission" date="2024-06" db="EMBL/GenBank/DDBJ databases">
        <authorList>
            <person name="Liu X."/>
            <person name="Lenzi L."/>
            <person name="Haldenby T S."/>
            <person name="Uol C."/>
        </authorList>
    </citation>
    <scope>NUCLEOTIDE SEQUENCE</scope>
</reference>